<evidence type="ECO:0000259" key="1">
    <source>
        <dbReference type="Pfam" id="PF11706"/>
    </source>
</evidence>
<name>A0ABQ6K293_9MICO</name>
<protein>
    <recommendedName>
        <fullName evidence="1">Zinc finger CGNR domain-containing protein</fullName>
    </recommendedName>
</protein>
<dbReference type="RefSeq" id="WP_284253621.1">
    <property type="nucleotide sequence ID" value="NZ_BAAAQO010000002.1"/>
</dbReference>
<dbReference type="Pfam" id="PF11706">
    <property type="entry name" value="zf-CGNR"/>
    <property type="match status" value="1"/>
</dbReference>
<feature type="domain" description="Zinc finger CGNR" evidence="1">
    <location>
        <begin position="140"/>
        <end position="183"/>
    </location>
</feature>
<dbReference type="SUPFAM" id="SSF160904">
    <property type="entry name" value="Jann2411-like"/>
    <property type="match status" value="1"/>
</dbReference>
<dbReference type="InterPro" id="IPR021005">
    <property type="entry name" value="Znf_CGNR"/>
</dbReference>
<dbReference type="PANTHER" id="PTHR35525:SF3">
    <property type="entry name" value="BLL6575 PROTEIN"/>
    <property type="match status" value="1"/>
</dbReference>
<dbReference type="PANTHER" id="PTHR35525">
    <property type="entry name" value="BLL6575 PROTEIN"/>
    <property type="match status" value="1"/>
</dbReference>
<accession>A0ABQ6K293</accession>
<dbReference type="Proteomes" id="UP001157034">
    <property type="component" value="Unassembled WGS sequence"/>
</dbReference>
<reference evidence="3" key="1">
    <citation type="journal article" date="2019" name="Int. J. Syst. Evol. Microbiol.">
        <title>The Global Catalogue of Microorganisms (GCM) 10K type strain sequencing project: providing services to taxonomists for standard genome sequencing and annotation.</title>
        <authorList>
            <consortium name="The Broad Institute Genomics Platform"/>
            <consortium name="The Broad Institute Genome Sequencing Center for Infectious Disease"/>
            <person name="Wu L."/>
            <person name="Ma J."/>
        </authorList>
    </citation>
    <scope>NUCLEOTIDE SEQUENCE [LARGE SCALE GENOMIC DNA]</scope>
    <source>
        <strain evidence="3">NBRC 108894</strain>
    </source>
</reference>
<evidence type="ECO:0000313" key="2">
    <source>
        <dbReference type="EMBL" id="GMA94721.1"/>
    </source>
</evidence>
<evidence type="ECO:0000313" key="3">
    <source>
        <dbReference type="Proteomes" id="UP001157034"/>
    </source>
</evidence>
<dbReference type="Gene3D" id="1.10.3300.10">
    <property type="entry name" value="Jann2411-like domain"/>
    <property type="match status" value="1"/>
</dbReference>
<keyword evidence="3" id="KW-1185">Reference proteome</keyword>
<dbReference type="EMBL" id="BSVB01000001">
    <property type="protein sequence ID" value="GMA94721.1"/>
    <property type="molecule type" value="Genomic_DNA"/>
</dbReference>
<organism evidence="2 3">
    <name type="scientific">Pseudolysinimonas kribbensis</name>
    <dbReference type="NCBI Taxonomy" id="433641"/>
    <lineage>
        <taxon>Bacteria</taxon>
        <taxon>Bacillati</taxon>
        <taxon>Actinomycetota</taxon>
        <taxon>Actinomycetes</taxon>
        <taxon>Micrococcales</taxon>
        <taxon>Microbacteriaceae</taxon>
        <taxon>Pseudolysinimonas</taxon>
    </lineage>
</organism>
<dbReference type="InterPro" id="IPR023286">
    <property type="entry name" value="ABATE_dom_sf"/>
</dbReference>
<dbReference type="InterPro" id="IPR010852">
    <property type="entry name" value="ABATE"/>
</dbReference>
<proteinExistence type="predicted"/>
<gene>
    <name evidence="2" type="ORF">GCM10025881_15450</name>
</gene>
<comment type="caution">
    <text evidence="2">The sequence shown here is derived from an EMBL/GenBank/DDBJ whole genome shotgun (WGS) entry which is preliminary data.</text>
</comment>
<sequence>MTWSATARYGTDAAPGQLAFVHDFLSTAPVGHPALTDLLDDLGPAQSWLDEAVRARGADPAEVKLGSDDLAPLKRLRSALLTSLDGEADVTTSAPSAKLSISLDANGSVQLDGEGGAAARLTATLLRDVYDAQQQGTWRRLKACRNPSCRIVFFDRSKNNSRVWDDLATCGNREHLRTFRARQRAMESEGDAGSLTPDR</sequence>